<dbReference type="Proteomes" id="UP000759529">
    <property type="component" value="Unassembled WGS sequence"/>
</dbReference>
<feature type="binding site" evidence="7">
    <location>
        <position position="15"/>
    </location>
    <ligand>
        <name>Mg(2+)</name>
        <dbReference type="ChEBI" id="CHEBI:18420"/>
    </ligand>
</feature>
<evidence type="ECO:0000256" key="5">
    <source>
        <dbReference type="ARBA" id="ARBA00022840"/>
    </source>
</evidence>
<keyword evidence="9" id="KW-1185">Reference proteome</keyword>
<dbReference type="Gene3D" id="3.40.50.300">
    <property type="entry name" value="P-loop containing nucleotide triphosphate hydrolases"/>
    <property type="match status" value="1"/>
</dbReference>
<keyword evidence="7" id="KW-0963">Cytoplasm</keyword>
<dbReference type="InterPro" id="IPR027417">
    <property type="entry name" value="P-loop_NTPase"/>
</dbReference>
<keyword evidence="6 7" id="KW-0057">Aromatic amino acid biosynthesis</keyword>
<gene>
    <name evidence="7" type="primary">aroK</name>
    <name evidence="8" type="ORF">H9X54_008400</name>
</gene>
<evidence type="ECO:0000256" key="7">
    <source>
        <dbReference type="HAMAP-Rule" id="MF_00109"/>
    </source>
</evidence>
<dbReference type="PANTHER" id="PTHR21087">
    <property type="entry name" value="SHIKIMATE KINASE"/>
    <property type="match status" value="1"/>
</dbReference>
<keyword evidence="3 7" id="KW-0547">Nucleotide-binding</keyword>
<keyword evidence="7" id="KW-0460">Magnesium</keyword>
<feature type="binding site" evidence="7">
    <location>
        <position position="120"/>
    </location>
    <ligand>
        <name>ATP</name>
        <dbReference type="ChEBI" id="CHEBI:30616"/>
    </ligand>
</feature>
<evidence type="ECO:0000256" key="2">
    <source>
        <dbReference type="ARBA" id="ARBA00022679"/>
    </source>
</evidence>
<comment type="caution">
    <text evidence="8">The sequence shown here is derived from an EMBL/GenBank/DDBJ whole genome shotgun (WGS) entry which is preliminary data.</text>
</comment>
<comment type="subunit">
    <text evidence="7">Monomer.</text>
</comment>
<keyword evidence="5 7" id="KW-0067">ATP-binding</keyword>
<accession>A0ABS2CYQ9</accession>
<dbReference type="CDD" id="cd00464">
    <property type="entry name" value="SK"/>
    <property type="match status" value="1"/>
</dbReference>
<feature type="binding site" evidence="7">
    <location>
        <begin position="11"/>
        <end position="16"/>
    </location>
    <ligand>
        <name>ATP</name>
        <dbReference type="ChEBI" id="CHEBI:30616"/>
    </ligand>
</feature>
<dbReference type="InterPro" id="IPR000623">
    <property type="entry name" value="Shikimate_kinase/TSH1"/>
</dbReference>
<comment type="pathway">
    <text evidence="7">Metabolic intermediate biosynthesis; chorismate biosynthesis; chorismate from D-erythrose 4-phosphate and phosphoenolpyruvate: step 5/7.</text>
</comment>
<dbReference type="HAMAP" id="MF_00109">
    <property type="entry name" value="Shikimate_kinase"/>
    <property type="match status" value="1"/>
</dbReference>
<protein>
    <recommendedName>
        <fullName evidence="7">Shikimate kinase</fullName>
        <shortName evidence="7">SK</shortName>
        <ecNumber evidence="7">2.7.1.71</ecNumber>
    </recommendedName>
</protein>
<keyword evidence="2 7" id="KW-0808">Transferase</keyword>
<evidence type="ECO:0000256" key="1">
    <source>
        <dbReference type="ARBA" id="ARBA00022605"/>
    </source>
</evidence>
<feature type="binding site" evidence="7">
    <location>
        <position position="80"/>
    </location>
    <ligand>
        <name>substrate</name>
    </ligand>
</feature>
<dbReference type="InterPro" id="IPR031322">
    <property type="entry name" value="Shikimate/glucono_kinase"/>
</dbReference>
<feature type="binding site" evidence="7">
    <location>
        <position position="33"/>
    </location>
    <ligand>
        <name>substrate</name>
    </ligand>
</feature>
<dbReference type="Pfam" id="PF01202">
    <property type="entry name" value="SKI"/>
    <property type="match status" value="1"/>
</dbReference>
<name>A0ABS2CYQ9_9FLAO</name>
<keyword evidence="1 7" id="KW-0028">Amino-acid biosynthesis</keyword>
<comment type="caution">
    <text evidence="7">Lacks conserved residue(s) required for the propagation of feature annotation.</text>
</comment>
<evidence type="ECO:0000313" key="8">
    <source>
        <dbReference type="EMBL" id="MBM6499317.1"/>
    </source>
</evidence>
<comment type="subcellular location">
    <subcellularLocation>
        <location evidence="7">Cytoplasm</location>
    </subcellularLocation>
</comment>
<organism evidence="8 9">
    <name type="scientific">Flavobacterium macrobrachii</name>
    <dbReference type="NCBI Taxonomy" id="591204"/>
    <lineage>
        <taxon>Bacteria</taxon>
        <taxon>Pseudomonadati</taxon>
        <taxon>Bacteroidota</taxon>
        <taxon>Flavobacteriia</taxon>
        <taxon>Flavobacteriales</taxon>
        <taxon>Flavobacteriaceae</taxon>
        <taxon>Flavobacterium</taxon>
    </lineage>
</organism>
<comment type="catalytic activity">
    <reaction evidence="7">
        <text>shikimate + ATP = 3-phosphoshikimate + ADP + H(+)</text>
        <dbReference type="Rhea" id="RHEA:13121"/>
        <dbReference type="ChEBI" id="CHEBI:15378"/>
        <dbReference type="ChEBI" id="CHEBI:30616"/>
        <dbReference type="ChEBI" id="CHEBI:36208"/>
        <dbReference type="ChEBI" id="CHEBI:145989"/>
        <dbReference type="ChEBI" id="CHEBI:456216"/>
        <dbReference type="EC" id="2.7.1.71"/>
    </reaction>
</comment>
<dbReference type="RefSeq" id="WP_187657718.1">
    <property type="nucleotide sequence ID" value="NZ_JACSOD020000475.1"/>
</dbReference>
<dbReference type="PANTHER" id="PTHR21087:SF16">
    <property type="entry name" value="SHIKIMATE KINASE 1, CHLOROPLASTIC"/>
    <property type="match status" value="1"/>
</dbReference>
<evidence type="ECO:0000256" key="6">
    <source>
        <dbReference type="ARBA" id="ARBA00023141"/>
    </source>
</evidence>
<comment type="cofactor">
    <cofactor evidence="7">
        <name>Mg(2+)</name>
        <dbReference type="ChEBI" id="CHEBI:18420"/>
    </cofactor>
    <text evidence="7">Binds 1 Mg(2+) ion per subunit.</text>
</comment>
<keyword evidence="4 7" id="KW-0418">Kinase</keyword>
<reference evidence="8 9" key="1">
    <citation type="submission" date="2021-02" db="EMBL/GenBank/DDBJ databases">
        <authorList>
            <person name="Jung H.S."/>
            <person name="Chun B.H."/>
            <person name="Jeon C.O."/>
        </authorList>
    </citation>
    <scope>NUCLEOTIDE SEQUENCE [LARGE SCALE GENOMIC DNA]</scope>
    <source>
        <strain evidence="8 9">LMG 25203</strain>
    </source>
</reference>
<comment type="function">
    <text evidence="7">Catalyzes the specific phosphorylation of the 3-hydroxyl group of shikimic acid using ATP as a cosubstrate.</text>
</comment>
<proteinExistence type="inferred from homology"/>
<dbReference type="EC" id="2.7.1.71" evidence="7"/>
<dbReference type="SUPFAM" id="SSF52540">
    <property type="entry name" value="P-loop containing nucleoside triphosphate hydrolases"/>
    <property type="match status" value="1"/>
</dbReference>
<feature type="binding site" evidence="7">
    <location>
        <position position="142"/>
    </location>
    <ligand>
        <name>substrate</name>
    </ligand>
</feature>
<dbReference type="EMBL" id="JACSOD020000475">
    <property type="protein sequence ID" value="MBM6499317.1"/>
    <property type="molecule type" value="Genomic_DNA"/>
</dbReference>
<keyword evidence="7" id="KW-0479">Metal-binding</keyword>
<evidence type="ECO:0000256" key="3">
    <source>
        <dbReference type="ARBA" id="ARBA00022741"/>
    </source>
</evidence>
<comment type="similarity">
    <text evidence="7">Belongs to the shikimate kinase family.</text>
</comment>
<sequence length="172" mass="19921">MDKVVLIGYMGSGKSIVGLELAKKLKINHFDLDDLIEKSQGLTVSDIFKQKGEIFFRKKEHEIFTQKIASKQDFVLSTGGGTPCYYNNHLMFEEKNVQTIHLKASVDTIVQRIIKEKHKRPLVQNLSDDDLKEYIAKHLFERNFYYNKAKFIITVDSKSINQIVNEIIELLK</sequence>
<feature type="binding site" evidence="7">
    <location>
        <position position="57"/>
    </location>
    <ligand>
        <name>substrate</name>
    </ligand>
</feature>
<evidence type="ECO:0000256" key="4">
    <source>
        <dbReference type="ARBA" id="ARBA00022777"/>
    </source>
</evidence>
<evidence type="ECO:0000313" key="9">
    <source>
        <dbReference type="Proteomes" id="UP000759529"/>
    </source>
</evidence>
<dbReference type="PRINTS" id="PR01100">
    <property type="entry name" value="SHIKIMTKNASE"/>
</dbReference>